<feature type="domain" description="Filamentous haemagglutinin FhaB/tRNA nuclease CdiA-like TPS" evidence="1">
    <location>
        <begin position="47"/>
        <end position="168"/>
    </location>
</feature>
<reference evidence="3" key="1">
    <citation type="submission" date="2016-10" db="EMBL/GenBank/DDBJ databases">
        <authorList>
            <person name="Varghese N."/>
            <person name="Submissions S."/>
        </authorList>
    </citation>
    <scope>NUCLEOTIDE SEQUENCE [LARGE SCALE GENOMIC DNA]</scope>
    <source>
        <strain evidence="3">DSM 12111</strain>
    </source>
</reference>
<sequence length="258" mass="26367">MDVRTPFFQNIACVLIGVLFLNPIVSTAAELALDAQAGSNAVVTQAANGVPMVNIATPNGSGLSHNKFTDFNVSQQGLILNNSAQVVVQTQLGGYVMGNPNLKGGAANIILNEVNGGSPSQLKGYTEVAGKSAAVIVANPHGISCDGCGFINTPRVTLSTGKPIVEGGRLDRFDVDGGQISIEGAGLNARNVSQFDLITRSAQINAELHANQLNVITGRNEVDAANLTAAAKADDGSAKPQLAIDSSALGGCTPAQFA</sequence>
<organism evidence="2 3">
    <name type="scientific">Pseudomonas anguilliseptica</name>
    <dbReference type="NCBI Taxonomy" id="53406"/>
    <lineage>
        <taxon>Bacteria</taxon>
        <taxon>Pseudomonadati</taxon>
        <taxon>Pseudomonadota</taxon>
        <taxon>Gammaproteobacteria</taxon>
        <taxon>Pseudomonadales</taxon>
        <taxon>Pseudomonadaceae</taxon>
        <taxon>Pseudomonas</taxon>
    </lineage>
</organism>
<dbReference type="STRING" id="53406.SAMN05421553_1892"/>
<gene>
    <name evidence="2" type="ORF">SAMN05421553_1892</name>
</gene>
<keyword evidence="3" id="KW-1185">Reference proteome</keyword>
<dbReference type="Pfam" id="PF05860">
    <property type="entry name" value="TPS"/>
    <property type="match status" value="1"/>
</dbReference>
<dbReference type="InterPro" id="IPR008638">
    <property type="entry name" value="FhaB/CdiA-like_TPS"/>
</dbReference>
<evidence type="ECO:0000313" key="3">
    <source>
        <dbReference type="Proteomes" id="UP000242849"/>
    </source>
</evidence>
<evidence type="ECO:0000259" key="1">
    <source>
        <dbReference type="SMART" id="SM00912"/>
    </source>
</evidence>
<dbReference type="InterPro" id="IPR012334">
    <property type="entry name" value="Pectin_lyas_fold"/>
</dbReference>
<dbReference type="RefSeq" id="WP_090379564.1">
    <property type="nucleotide sequence ID" value="NZ_FNSC01000001.1"/>
</dbReference>
<accession>A0A1H4XAT2</accession>
<dbReference type="SUPFAM" id="SSF51126">
    <property type="entry name" value="Pectin lyase-like"/>
    <property type="match status" value="1"/>
</dbReference>
<dbReference type="Proteomes" id="UP000242849">
    <property type="component" value="Unassembled WGS sequence"/>
</dbReference>
<dbReference type="AlphaFoldDB" id="A0A1H4XAT2"/>
<dbReference type="EMBL" id="FNSC01000001">
    <property type="protein sequence ID" value="SED02852.1"/>
    <property type="molecule type" value="Genomic_DNA"/>
</dbReference>
<name>A0A1H4XAT2_PSEAG</name>
<dbReference type="SMART" id="SM00912">
    <property type="entry name" value="Haemagg_act"/>
    <property type="match status" value="1"/>
</dbReference>
<dbReference type="Gene3D" id="2.160.20.10">
    <property type="entry name" value="Single-stranded right-handed beta-helix, Pectin lyase-like"/>
    <property type="match status" value="1"/>
</dbReference>
<dbReference type="OrthoDB" id="2664633at2"/>
<protein>
    <submittedName>
        <fullName evidence="2">Filamentous hemagglutinin family N-terminal domain-containing protein</fullName>
    </submittedName>
</protein>
<evidence type="ECO:0000313" key="2">
    <source>
        <dbReference type="EMBL" id="SED02852.1"/>
    </source>
</evidence>
<dbReference type="NCBIfam" id="TIGR01901">
    <property type="entry name" value="adhes_NPXG"/>
    <property type="match status" value="1"/>
</dbReference>
<proteinExistence type="predicted"/>
<dbReference type="InterPro" id="IPR011050">
    <property type="entry name" value="Pectin_lyase_fold/virulence"/>
</dbReference>